<keyword evidence="3 7" id="KW-0862">Zinc</keyword>
<dbReference type="Proteomes" id="UP001187471">
    <property type="component" value="Unassembled WGS sequence"/>
</dbReference>
<evidence type="ECO:0000256" key="2">
    <source>
        <dbReference type="ARBA" id="ARBA00022771"/>
    </source>
</evidence>
<evidence type="ECO:0000259" key="10">
    <source>
        <dbReference type="PROSITE" id="PS50103"/>
    </source>
</evidence>
<dbReference type="InterPro" id="IPR035979">
    <property type="entry name" value="RBD_domain_sf"/>
</dbReference>
<organism evidence="11 12">
    <name type="scientific">Escallonia rubra</name>
    <dbReference type="NCBI Taxonomy" id="112253"/>
    <lineage>
        <taxon>Eukaryota</taxon>
        <taxon>Viridiplantae</taxon>
        <taxon>Streptophyta</taxon>
        <taxon>Embryophyta</taxon>
        <taxon>Tracheophyta</taxon>
        <taxon>Spermatophyta</taxon>
        <taxon>Magnoliopsida</taxon>
        <taxon>eudicotyledons</taxon>
        <taxon>Gunneridae</taxon>
        <taxon>Pentapetalae</taxon>
        <taxon>asterids</taxon>
        <taxon>campanulids</taxon>
        <taxon>Escalloniales</taxon>
        <taxon>Escalloniaceae</taxon>
        <taxon>Escallonia</taxon>
    </lineage>
</organism>
<dbReference type="InterPro" id="IPR034365">
    <property type="entry name" value="AtC3H46-like_RRM"/>
</dbReference>
<feature type="zinc finger region" description="C3H1-type" evidence="7">
    <location>
        <begin position="260"/>
        <end position="287"/>
    </location>
</feature>
<evidence type="ECO:0008006" key="13">
    <source>
        <dbReference type="Google" id="ProtNLM"/>
    </source>
</evidence>
<dbReference type="GO" id="GO:0003677">
    <property type="term" value="F:DNA binding"/>
    <property type="evidence" value="ECO:0007669"/>
    <property type="project" value="UniProtKB-KW"/>
</dbReference>
<accession>A0AA88R2U1</accession>
<feature type="compositionally biased region" description="Acidic residues" evidence="8">
    <location>
        <begin position="704"/>
        <end position="713"/>
    </location>
</feature>
<dbReference type="AlphaFoldDB" id="A0AA88R2U1"/>
<dbReference type="SUPFAM" id="SSF90229">
    <property type="entry name" value="CCCH zinc finger"/>
    <property type="match status" value="1"/>
</dbReference>
<sequence>MDAYEATRIVFSRIQNLDPENASKIMGLLLIQDHGEKEMIRLAFGPESVLHSVILKARKELGVSSSNSPATPSTPSSPSPLNNPVSLARQNSSSSVGSSRLLNGITLPSPLSIPNPSSSWAAASSFADFQNPEDLSSTSSCTSHYTNFSSYSGISNLSMGSSSSKMNSSASPFYGGGEPDLIDELQLQDQLSFLNDGSPPLGPKGPVFYYPDSTSSPNGSGGDGMVFPPYGGGWGGNGLHHRRSCSVSEINLGSDDPSGGFGWKPCLYYARGYCKNGTSCRFVHEPDGGSVVGSPSKMEMMEHCQELLRSKSAHQQRLAAASQLMASGNFPYSASNKCTNFLLQQQNDSPRAAAALMMGEEMQKFGRSPRGIDRSEFFMNGGSGIMNPGSRQIYLTFPADSTFREEDVSNYFSIYGPVQDVRIPYQQKRMFGFVTFVYPETVKVILAKGNPHFVCDARVLVKPYKEKGKAPDKKQQQPHQIERGEFGACGSPTGLESRDSYDLGTRMFYNTQDLLWRRKLEEQADLQQALELQSRRLMSLQLLDVKRHNHHRALSTGAAIPSPMHSPSFCNQMVVLSSDSSSSPEVLEENGSFPSMTNPTTIAEEQQSPHMVNMCEKERKSPDPAAENGNRKASPRHEESDFQESLEHNLPDSLFASPRAANNYKTAFSDDSDETEKNSMVGSPSVRLWSWSHWNVGIPNECTEAEQNSEAEEEERKQGVIGLEESARIESPVLY</sequence>
<dbReference type="GO" id="GO:0008270">
    <property type="term" value="F:zinc ion binding"/>
    <property type="evidence" value="ECO:0007669"/>
    <property type="project" value="UniProtKB-KW"/>
</dbReference>
<feature type="region of interest" description="Disordered" evidence="8">
    <location>
        <begin position="580"/>
        <end position="646"/>
    </location>
</feature>
<gene>
    <name evidence="11" type="ORF">RJ640_025470</name>
</gene>
<evidence type="ECO:0000256" key="3">
    <source>
        <dbReference type="ARBA" id="ARBA00022833"/>
    </source>
</evidence>
<evidence type="ECO:0000259" key="9">
    <source>
        <dbReference type="PROSITE" id="PS50102"/>
    </source>
</evidence>
<dbReference type="Pfam" id="PF23182">
    <property type="entry name" value="PABC_AtC3H46"/>
    <property type="match status" value="1"/>
</dbReference>
<dbReference type="FunFam" id="3.30.70.330:FF:000678">
    <property type="entry name" value="zinc finger CCCH domain-containing protein 53-like isoform X2"/>
    <property type="match status" value="1"/>
</dbReference>
<dbReference type="SUPFAM" id="SSF54928">
    <property type="entry name" value="RNA-binding domain, RBD"/>
    <property type="match status" value="1"/>
</dbReference>
<dbReference type="Gene3D" id="4.10.1000.10">
    <property type="entry name" value="Zinc finger, CCCH-type"/>
    <property type="match status" value="1"/>
</dbReference>
<dbReference type="CDD" id="cd12458">
    <property type="entry name" value="RRM_AtC3H46_like"/>
    <property type="match status" value="1"/>
</dbReference>
<feature type="domain" description="RRM" evidence="9">
    <location>
        <begin position="391"/>
        <end position="467"/>
    </location>
</feature>
<feature type="region of interest" description="Disordered" evidence="8">
    <location>
        <begin position="466"/>
        <end position="489"/>
    </location>
</feature>
<evidence type="ECO:0000313" key="12">
    <source>
        <dbReference type="Proteomes" id="UP001187471"/>
    </source>
</evidence>
<feature type="region of interest" description="Disordered" evidence="8">
    <location>
        <begin position="704"/>
        <end position="735"/>
    </location>
</feature>
<name>A0AA88R2U1_9ASTE</name>
<feature type="compositionally biased region" description="Polar residues" evidence="8">
    <location>
        <begin position="592"/>
        <end position="610"/>
    </location>
</feature>
<dbReference type="PROSITE" id="PS50103">
    <property type="entry name" value="ZF_C3H1"/>
    <property type="match status" value="1"/>
</dbReference>
<dbReference type="Gene3D" id="3.30.70.330">
    <property type="match status" value="1"/>
</dbReference>
<feature type="domain" description="C3H1-type" evidence="10">
    <location>
        <begin position="260"/>
        <end position="287"/>
    </location>
</feature>
<dbReference type="PANTHER" id="PTHR24009">
    <property type="entry name" value="RNA-BINDING (RRM/RBD/RNP MOTIFS)"/>
    <property type="match status" value="1"/>
</dbReference>
<dbReference type="InterPro" id="IPR000504">
    <property type="entry name" value="RRM_dom"/>
</dbReference>
<keyword evidence="2 7" id="KW-0863">Zinc-finger</keyword>
<keyword evidence="1 7" id="KW-0479">Metal-binding</keyword>
<proteinExistence type="predicted"/>
<dbReference type="Pfam" id="PF00076">
    <property type="entry name" value="RRM_1"/>
    <property type="match status" value="1"/>
</dbReference>
<keyword evidence="5" id="KW-0238">DNA-binding</keyword>
<dbReference type="GO" id="GO:0003723">
    <property type="term" value="F:RNA binding"/>
    <property type="evidence" value="ECO:0007669"/>
    <property type="project" value="UniProtKB-UniRule"/>
</dbReference>
<protein>
    <recommendedName>
        <fullName evidence="13">Zinc finger CCCH domain-containing protein 53-like</fullName>
    </recommendedName>
</protein>
<dbReference type="SMART" id="SM00356">
    <property type="entry name" value="ZnF_C3H1"/>
    <property type="match status" value="1"/>
</dbReference>
<evidence type="ECO:0000313" key="11">
    <source>
        <dbReference type="EMBL" id="KAK2974121.1"/>
    </source>
</evidence>
<comment type="caution">
    <text evidence="11">The sequence shown here is derived from an EMBL/GenBank/DDBJ whole genome shotgun (WGS) entry which is preliminary data.</text>
</comment>
<reference evidence="11" key="1">
    <citation type="submission" date="2022-12" db="EMBL/GenBank/DDBJ databases">
        <title>Draft genome assemblies for two species of Escallonia (Escalloniales).</title>
        <authorList>
            <person name="Chanderbali A."/>
            <person name="Dervinis C."/>
            <person name="Anghel I."/>
            <person name="Soltis D."/>
            <person name="Soltis P."/>
            <person name="Zapata F."/>
        </authorList>
    </citation>
    <scope>NUCLEOTIDE SEQUENCE</scope>
    <source>
        <strain evidence="11">UCBG92.1500</strain>
        <tissue evidence="11">Leaf</tissue>
    </source>
</reference>
<feature type="compositionally biased region" description="Basic and acidic residues" evidence="8">
    <location>
        <begin position="466"/>
        <end position="485"/>
    </location>
</feature>
<evidence type="ECO:0000256" key="5">
    <source>
        <dbReference type="ARBA" id="ARBA00023125"/>
    </source>
</evidence>
<dbReference type="InterPro" id="IPR036855">
    <property type="entry name" value="Znf_CCCH_sf"/>
</dbReference>
<keyword evidence="12" id="KW-1185">Reference proteome</keyword>
<feature type="region of interest" description="Disordered" evidence="8">
    <location>
        <begin position="63"/>
        <end position="99"/>
    </location>
</feature>
<dbReference type="EMBL" id="JAVXUO010002331">
    <property type="protein sequence ID" value="KAK2974121.1"/>
    <property type="molecule type" value="Genomic_DNA"/>
</dbReference>
<dbReference type="PANTHER" id="PTHR24009:SF3">
    <property type="entry name" value="RNA-BINDING (RRM_RBD_RNP MOTIFS) FAMILY PROTEIN-RELATED"/>
    <property type="match status" value="1"/>
</dbReference>
<evidence type="ECO:0000256" key="4">
    <source>
        <dbReference type="ARBA" id="ARBA00022884"/>
    </source>
</evidence>
<evidence type="ECO:0000256" key="8">
    <source>
        <dbReference type="SAM" id="MobiDB-lite"/>
    </source>
</evidence>
<dbReference type="SMART" id="SM00360">
    <property type="entry name" value="RRM"/>
    <property type="match status" value="1"/>
</dbReference>
<dbReference type="InterPro" id="IPR056276">
    <property type="entry name" value="AtC3H46-like_PABC-like"/>
</dbReference>
<dbReference type="InterPro" id="IPR000571">
    <property type="entry name" value="Znf_CCCH"/>
</dbReference>
<dbReference type="InterPro" id="IPR012677">
    <property type="entry name" value="Nucleotide-bd_a/b_plait_sf"/>
</dbReference>
<evidence type="ECO:0000256" key="7">
    <source>
        <dbReference type="PROSITE-ProRule" id="PRU00723"/>
    </source>
</evidence>
<feature type="compositionally biased region" description="Basic and acidic residues" evidence="8">
    <location>
        <begin position="635"/>
        <end position="646"/>
    </location>
</feature>
<dbReference type="Pfam" id="PF00642">
    <property type="entry name" value="zf-CCCH"/>
    <property type="match status" value="1"/>
</dbReference>
<keyword evidence="4 6" id="KW-0694">RNA-binding</keyword>
<dbReference type="PROSITE" id="PS50102">
    <property type="entry name" value="RRM"/>
    <property type="match status" value="1"/>
</dbReference>
<evidence type="ECO:0000256" key="6">
    <source>
        <dbReference type="PROSITE-ProRule" id="PRU00176"/>
    </source>
</evidence>
<evidence type="ECO:0000256" key="1">
    <source>
        <dbReference type="ARBA" id="ARBA00022723"/>
    </source>
</evidence>